<evidence type="ECO:0000313" key="2">
    <source>
        <dbReference type="EMBL" id="GJE06348.1"/>
    </source>
</evidence>
<sequence length="860" mass="92836">MAFRDCLISAVDQGALSREEAAELQARFDEQFAQARLSLGDDAAAAAAKDALAAELRYEAAETRRRVLLQDGARARNAEYLQGYRDAKGRPDIFSAALNLLEHYGYAGTSSVAGRAKAITSLAHGAMADVLSTFRRDFATGARRNRPMVDDVVRGLFGEETTPEAKALSGAIGETFELLRQRFNAAGGAIGKLEKWGLPQGHDAAALLQAGREPWKDFVRPLLDRERMRDPLSGGTMTEARLEASLDHVFDTITTDGWAHRAPTMQARGRGSLASQRADHRFLVFKDADAWLSYDREFGHGDPIRSVFEHVNGMSADIATMEILGPNPGAMVEWMKQVVTAEAAKAVAGKPSLYNAGAKTAEGIAEKLNYLGYRIDSVYQYVRGRQVVSSAVAAGFGDVRNVLTSAVLGSASITAAATDPFIDAAARFLSGLPMGGALGAVLHTGRRGTREEAVRSGILLDDFVHIMQDEARWAGTLGGREWSRWLADRTVTWSGLAPMTQARKHVFAREFEATLADQAGRRFDELPRPLRDTMAGYGIDATDWDVMRSVEMHRPKPGSAGFLRPIDVAGLADAPALPKVQQLLGIDATDQALARDQAAAGARRVAEKYLEMILGQTERAVPEGTVRAKSVVGGAAPRGTAAGELLQGVLQFKTFSLSFTTLQLEAIMREVGVSKPRGAAYAGGLALGLTIAGALAIQLKAIANGKDPQPMDDPRFWIQALGTGGGFGIMGDYMFADVNRLGQSLGEQIAGPTIGAGSDALKLTIGNAQELVQGKPTHAGREVVGAIGRYTPVLSSLWPIRAAYRRVFLDQLQYLLDPEASKNFSEQQSRLRRETGQEMFWEPGDLAPRRGPRLERALHR</sequence>
<keyword evidence="3" id="KW-1185">Reference proteome</keyword>
<evidence type="ECO:0000313" key="3">
    <source>
        <dbReference type="Proteomes" id="UP001055102"/>
    </source>
</evidence>
<gene>
    <name evidence="2" type="ORF">AOPFMNJM_1664</name>
</gene>
<reference evidence="2" key="1">
    <citation type="journal article" date="2021" name="Front. Microbiol.">
        <title>Comprehensive Comparative Genomics and Phenotyping of Methylobacterium Species.</title>
        <authorList>
            <person name="Alessa O."/>
            <person name="Ogura Y."/>
            <person name="Fujitani Y."/>
            <person name="Takami H."/>
            <person name="Hayashi T."/>
            <person name="Sahin N."/>
            <person name="Tani A."/>
        </authorList>
    </citation>
    <scope>NUCLEOTIDE SEQUENCE</scope>
    <source>
        <strain evidence="2">LMG 23639</strain>
    </source>
</reference>
<dbReference type="Proteomes" id="UP001055102">
    <property type="component" value="Unassembled WGS sequence"/>
</dbReference>
<organism evidence="2 3">
    <name type="scientific">Methylobacterium jeotgali</name>
    <dbReference type="NCBI Taxonomy" id="381630"/>
    <lineage>
        <taxon>Bacteria</taxon>
        <taxon>Pseudomonadati</taxon>
        <taxon>Pseudomonadota</taxon>
        <taxon>Alphaproteobacteria</taxon>
        <taxon>Hyphomicrobiales</taxon>
        <taxon>Methylobacteriaceae</taxon>
        <taxon>Methylobacterium</taxon>
    </lineage>
</organism>
<comment type="caution">
    <text evidence="2">The sequence shown here is derived from an EMBL/GenBank/DDBJ whole genome shotgun (WGS) entry which is preliminary data.</text>
</comment>
<protein>
    <recommendedName>
        <fullName evidence="4">Phage protein</fullName>
    </recommendedName>
</protein>
<evidence type="ECO:0000256" key="1">
    <source>
        <dbReference type="SAM" id="MobiDB-lite"/>
    </source>
</evidence>
<feature type="region of interest" description="Disordered" evidence="1">
    <location>
        <begin position="833"/>
        <end position="860"/>
    </location>
</feature>
<dbReference type="RefSeq" id="WP_238275013.1">
    <property type="nucleotide sequence ID" value="NZ_BPQR01000027.1"/>
</dbReference>
<name>A0ABQ4SWU1_9HYPH</name>
<evidence type="ECO:0008006" key="4">
    <source>
        <dbReference type="Google" id="ProtNLM"/>
    </source>
</evidence>
<dbReference type="EMBL" id="BPQR01000027">
    <property type="protein sequence ID" value="GJE06348.1"/>
    <property type="molecule type" value="Genomic_DNA"/>
</dbReference>
<accession>A0ABQ4SWU1</accession>
<reference evidence="2" key="2">
    <citation type="submission" date="2021-08" db="EMBL/GenBank/DDBJ databases">
        <authorList>
            <person name="Tani A."/>
            <person name="Ola A."/>
            <person name="Ogura Y."/>
            <person name="Katsura K."/>
            <person name="Hayashi T."/>
        </authorList>
    </citation>
    <scope>NUCLEOTIDE SEQUENCE</scope>
    <source>
        <strain evidence="2">LMG 23639</strain>
    </source>
</reference>
<proteinExistence type="predicted"/>